<evidence type="ECO:0000313" key="4">
    <source>
        <dbReference type="Proteomes" id="UP000476934"/>
    </source>
</evidence>
<feature type="transmembrane region" description="Helical" evidence="2">
    <location>
        <begin position="6"/>
        <end position="25"/>
    </location>
</feature>
<evidence type="ECO:0000313" key="3">
    <source>
        <dbReference type="EMBL" id="NEY20416.1"/>
    </source>
</evidence>
<keyword evidence="4" id="KW-1185">Reference proteome</keyword>
<keyword evidence="2" id="KW-0812">Transmembrane</keyword>
<name>A0A6M0P6U2_9BACI</name>
<feature type="transmembrane region" description="Helical" evidence="2">
    <location>
        <begin position="55"/>
        <end position="73"/>
    </location>
</feature>
<dbReference type="RefSeq" id="WP_163173905.1">
    <property type="nucleotide sequence ID" value="NZ_JAAIWK010000016.1"/>
</dbReference>
<proteinExistence type="predicted"/>
<gene>
    <name evidence="3" type="ORF">G4D61_10655</name>
</gene>
<dbReference type="Proteomes" id="UP000476934">
    <property type="component" value="Unassembled WGS sequence"/>
</dbReference>
<keyword evidence="2" id="KW-1133">Transmembrane helix</keyword>
<keyword evidence="2" id="KW-0472">Membrane</keyword>
<feature type="compositionally biased region" description="Basic and acidic residues" evidence="1">
    <location>
        <begin position="261"/>
        <end position="272"/>
    </location>
</feature>
<feature type="transmembrane region" description="Helical" evidence="2">
    <location>
        <begin position="32"/>
        <end position="49"/>
    </location>
</feature>
<organism evidence="3 4">
    <name type="scientific">Heyndrickxia ginsengihumi</name>
    <dbReference type="NCBI Taxonomy" id="363870"/>
    <lineage>
        <taxon>Bacteria</taxon>
        <taxon>Bacillati</taxon>
        <taxon>Bacillota</taxon>
        <taxon>Bacilli</taxon>
        <taxon>Bacillales</taxon>
        <taxon>Bacillaceae</taxon>
        <taxon>Heyndrickxia</taxon>
    </lineage>
</organism>
<reference evidence="3 4" key="1">
    <citation type="submission" date="2020-03" db="EMBL/GenBank/DDBJ databases">
        <title>Bacillus aquiflavi sp. nov., isolated from yellow water of strong flavor Chinese baijiu in Yibin region of China.</title>
        <authorList>
            <person name="Xie J."/>
        </authorList>
    </citation>
    <scope>NUCLEOTIDE SEQUENCE [LARGE SCALE GENOMIC DNA]</scope>
    <source>
        <strain evidence="3 4">Gsoil 114</strain>
    </source>
</reference>
<dbReference type="EMBL" id="JAAIWK010000016">
    <property type="protein sequence ID" value="NEY20416.1"/>
    <property type="molecule type" value="Genomic_DNA"/>
</dbReference>
<comment type="caution">
    <text evidence="3">The sequence shown here is derived from an EMBL/GenBank/DDBJ whole genome shotgun (WGS) entry which is preliminary data.</text>
</comment>
<dbReference type="AlphaFoldDB" id="A0A6M0P6U2"/>
<sequence>MDLLTLAVSIIAFAIACAVFFIFPFGFSKKGITIIVITAFLLSLFSFLTTTLFSISLSLMITFLLVLCISYIVGKRLNRVIFTEDENDAEADVAVEYQSFYHKQSEGIEDIQSNTIQSIQTESSIQTTDKEHMQPDIIASNEQDEDKVQHQDEKLVEDMEDWEELLDQSSQHEQLEQEVIAEQSVEHAIVTSPSSNIDDESETSFLDNRISSLEWQDEIEVSNEEKQAESEIAAHVEDWIIEVEQPLPPTEENIEEIHDLPQEESLSSKEDSIISLSQSNDDADDHEERHDQPAIELKTVEVQQYVHEDDEMSKEDAALSSEDGWTQMAEEDSSLLEDMGQPLENDAQPLVENNEEQSQDELPVDEDGHQDNQLLASQTEEHSRLQKQLIKTLLEQLHIYKSALPAHEYEQLVIDHLKPALSKQDYFTFASLLIEHYITSHNREKLSKLLDDLLSKYVQFPVIQEELLFIKNKYC</sequence>
<accession>A0A6M0P6U2</accession>
<evidence type="ECO:0000256" key="2">
    <source>
        <dbReference type="SAM" id="Phobius"/>
    </source>
</evidence>
<feature type="region of interest" description="Disordered" evidence="1">
    <location>
        <begin position="261"/>
        <end position="297"/>
    </location>
</feature>
<protein>
    <submittedName>
        <fullName evidence="3">Uncharacterized protein</fullName>
    </submittedName>
</protein>
<evidence type="ECO:0000256" key="1">
    <source>
        <dbReference type="SAM" id="MobiDB-lite"/>
    </source>
</evidence>